<dbReference type="STRING" id="42157.A0A182EK61"/>
<keyword evidence="3" id="KW-0812">Transmembrane</keyword>
<evidence type="ECO:0000256" key="2">
    <source>
        <dbReference type="SAM" id="MobiDB-lite"/>
    </source>
</evidence>
<keyword evidence="5" id="KW-1185">Reference proteome</keyword>
<organism evidence="6">
    <name type="scientific">Onchocerca ochengi</name>
    <name type="common">Filarial nematode worm</name>
    <dbReference type="NCBI Taxonomy" id="42157"/>
    <lineage>
        <taxon>Eukaryota</taxon>
        <taxon>Metazoa</taxon>
        <taxon>Ecdysozoa</taxon>
        <taxon>Nematoda</taxon>
        <taxon>Chromadorea</taxon>
        <taxon>Rhabditida</taxon>
        <taxon>Spirurina</taxon>
        <taxon>Spiruromorpha</taxon>
        <taxon>Filarioidea</taxon>
        <taxon>Onchocercidae</taxon>
        <taxon>Onchocerca</taxon>
    </lineage>
</organism>
<dbReference type="AlphaFoldDB" id="A0A182EK61"/>
<name>A0A182EK61_ONCOC</name>
<keyword evidence="3" id="KW-0472">Membrane</keyword>
<dbReference type="OrthoDB" id="10054061at2759"/>
<dbReference type="Proteomes" id="UP000271087">
    <property type="component" value="Unassembled WGS sequence"/>
</dbReference>
<dbReference type="PANTHER" id="PTHR31019">
    <property type="entry name" value="SMALL INTEGRAL MEMBRANE PROTEIN 14"/>
    <property type="match status" value="1"/>
</dbReference>
<dbReference type="PANTHER" id="PTHR31019:SF1">
    <property type="entry name" value="SMALL INTEGRAL MEMBRANE PROTEIN 14"/>
    <property type="match status" value="1"/>
</dbReference>
<evidence type="ECO:0000313" key="6">
    <source>
        <dbReference type="WBParaSite" id="nOo.2.0.1.t08496-RA"/>
    </source>
</evidence>
<dbReference type="GO" id="GO:0005783">
    <property type="term" value="C:endoplasmic reticulum"/>
    <property type="evidence" value="ECO:0007669"/>
    <property type="project" value="TreeGrafter"/>
</dbReference>
<evidence type="ECO:0000313" key="4">
    <source>
        <dbReference type="EMBL" id="VDK89459.1"/>
    </source>
</evidence>
<evidence type="ECO:0000256" key="1">
    <source>
        <dbReference type="ARBA" id="ARBA00017902"/>
    </source>
</evidence>
<dbReference type="WBParaSite" id="nOo.2.0.1.t08496-RA">
    <property type="protein sequence ID" value="nOo.2.0.1.t08496-RA"/>
    <property type="gene ID" value="nOo.2.0.1.g08496"/>
</dbReference>
<keyword evidence="3" id="KW-1133">Transmembrane helix</keyword>
<accession>A0A182EK61</accession>
<reference evidence="4 5" key="2">
    <citation type="submission" date="2018-08" db="EMBL/GenBank/DDBJ databases">
        <authorList>
            <person name="Laetsch R D."/>
            <person name="Stevens L."/>
            <person name="Kumar S."/>
            <person name="Blaxter L. M."/>
        </authorList>
    </citation>
    <scope>NUCLEOTIDE SEQUENCE [LARGE SCALE GENOMIC DNA]</scope>
</reference>
<dbReference type="EMBL" id="UYRW01003574">
    <property type="protein sequence ID" value="VDK89459.1"/>
    <property type="molecule type" value="Genomic_DNA"/>
</dbReference>
<feature type="transmembrane region" description="Helical" evidence="3">
    <location>
        <begin position="89"/>
        <end position="106"/>
    </location>
</feature>
<reference evidence="6" key="1">
    <citation type="submission" date="2016-06" db="UniProtKB">
        <authorList>
            <consortium name="WormBaseParasite"/>
        </authorList>
    </citation>
    <scope>IDENTIFICATION</scope>
</reference>
<evidence type="ECO:0000256" key="3">
    <source>
        <dbReference type="SAM" id="Phobius"/>
    </source>
</evidence>
<protein>
    <recommendedName>
        <fullName evidence="1">Small integral membrane protein 14</fullName>
    </recommendedName>
</protein>
<gene>
    <name evidence="4" type="ORF">NOO_LOCUS8496</name>
</gene>
<evidence type="ECO:0000313" key="5">
    <source>
        <dbReference type="Proteomes" id="UP000271087"/>
    </source>
</evidence>
<feature type="region of interest" description="Disordered" evidence="2">
    <location>
        <begin position="113"/>
        <end position="138"/>
    </location>
</feature>
<dbReference type="Pfam" id="PF11027">
    <property type="entry name" value="DUF2615"/>
    <property type="match status" value="1"/>
</dbReference>
<proteinExistence type="predicted"/>
<sequence>MRLKQEMLLPLRKEGKMREGEFAPLTIYQPIELGQAKMGDDPCECLFNHETAMRRLLSLLRDSQGYCTDSECVQDLPGPQGAGFGANNLMMIVILWALLAIVMFFLRPNSMRSRPDPLGKPGPSSGGDAPEPPAPNVH</sequence>
<dbReference type="InterPro" id="IPR020309">
    <property type="entry name" value="Smim-14"/>
</dbReference>